<dbReference type="AlphaFoldDB" id="A0A2W4BW79"/>
<keyword evidence="3" id="KW-1185">Reference proteome</keyword>
<evidence type="ECO:0000256" key="1">
    <source>
        <dbReference type="SAM" id="Phobius"/>
    </source>
</evidence>
<comment type="caution">
    <text evidence="2">The sequence shown here is derived from an EMBL/GenBank/DDBJ whole genome shotgun (WGS) entry which is preliminary data.</text>
</comment>
<gene>
    <name evidence="2" type="ORF">CI088_00395</name>
</gene>
<evidence type="ECO:0000313" key="2">
    <source>
        <dbReference type="EMBL" id="PZL78262.1"/>
    </source>
</evidence>
<evidence type="ECO:0000313" key="3">
    <source>
        <dbReference type="Proteomes" id="UP000249828"/>
    </source>
</evidence>
<keyword evidence="1" id="KW-0812">Transmembrane</keyword>
<sequence length="232" mass="27172">MNVYEWIKLLLPITISIIGIIVSYSMMKKASSDSAESIKIAKQNQDFVKKEKERIQTRMLIQTQHCISHLLSDLTEFYNYFGTYYEKGIPILRGKGVADVSLSNLERLITKLKTMVEIIDKIDIYNLQTENFLLDRGAFELVLSMQKNNHLMLEKVQEIYTLIEGMIPANAQSDSIHEKLLISAKRREHIQYELSKIIGFYEDFLFNLKKHFNIDDKSFEERYMNVTIETNK</sequence>
<proteinExistence type="predicted"/>
<keyword evidence="1" id="KW-1133">Transmembrane helix</keyword>
<accession>A0A2W4BW79</accession>
<dbReference type="EMBL" id="PIEU01000001">
    <property type="protein sequence ID" value="PZL78262.1"/>
    <property type="molecule type" value="Genomic_DNA"/>
</dbReference>
<name>A0A2W4BW79_9ENTE</name>
<dbReference type="RefSeq" id="WP_111246803.1">
    <property type="nucleotide sequence ID" value="NZ_PIEU01000001.1"/>
</dbReference>
<protein>
    <submittedName>
        <fullName evidence="2">Uncharacterized protein</fullName>
    </submittedName>
</protein>
<organism evidence="2 3">
    <name type="scientific">Enterococcus plantarum</name>
    <dbReference type="NCBI Taxonomy" id="1077675"/>
    <lineage>
        <taxon>Bacteria</taxon>
        <taxon>Bacillati</taxon>
        <taxon>Bacillota</taxon>
        <taxon>Bacilli</taxon>
        <taxon>Lactobacillales</taxon>
        <taxon>Enterococcaceae</taxon>
        <taxon>Enterococcus</taxon>
    </lineage>
</organism>
<keyword evidence="1" id="KW-0472">Membrane</keyword>
<reference evidence="2 3" key="1">
    <citation type="submission" date="2017-11" db="EMBL/GenBank/DDBJ databases">
        <title>Draft genome sequence of Enterococcus plantarum TRW2 strain isolated from lettuce.</title>
        <authorList>
            <person name="Kim E.B."/>
            <person name="Marco M.L."/>
            <person name="Williams T.R."/>
            <person name="You I.H."/>
        </authorList>
    </citation>
    <scope>NUCLEOTIDE SEQUENCE [LARGE SCALE GENOMIC DNA]</scope>
    <source>
        <strain evidence="2 3">TRW2</strain>
    </source>
</reference>
<feature type="transmembrane region" description="Helical" evidence="1">
    <location>
        <begin position="6"/>
        <end position="27"/>
    </location>
</feature>
<dbReference type="Proteomes" id="UP000249828">
    <property type="component" value="Unassembled WGS sequence"/>
</dbReference>